<name>A0A7Y9LB33_9ACTN</name>
<accession>A0A7Y9LB33</accession>
<evidence type="ECO:0000313" key="3">
    <source>
        <dbReference type="Proteomes" id="UP000569914"/>
    </source>
</evidence>
<dbReference type="RefSeq" id="WP_179751341.1">
    <property type="nucleotide sequence ID" value="NZ_JACCBU010000001.1"/>
</dbReference>
<dbReference type="Proteomes" id="UP000569914">
    <property type="component" value="Unassembled WGS sequence"/>
</dbReference>
<gene>
    <name evidence="2" type="ORF">BKA15_002626</name>
</gene>
<protein>
    <submittedName>
        <fullName evidence="2">Uncharacterized protein</fullName>
    </submittedName>
</protein>
<evidence type="ECO:0000256" key="1">
    <source>
        <dbReference type="SAM" id="Phobius"/>
    </source>
</evidence>
<feature type="transmembrane region" description="Helical" evidence="1">
    <location>
        <begin position="12"/>
        <end position="33"/>
    </location>
</feature>
<keyword evidence="1" id="KW-0472">Membrane</keyword>
<keyword evidence="1" id="KW-0812">Transmembrane</keyword>
<organism evidence="2 3">
    <name type="scientific">Microlunatus parietis</name>
    <dbReference type="NCBI Taxonomy" id="682979"/>
    <lineage>
        <taxon>Bacteria</taxon>
        <taxon>Bacillati</taxon>
        <taxon>Actinomycetota</taxon>
        <taxon>Actinomycetes</taxon>
        <taxon>Propionibacteriales</taxon>
        <taxon>Propionibacteriaceae</taxon>
        <taxon>Microlunatus</taxon>
    </lineage>
</organism>
<evidence type="ECO:0000313" key="2">
    <source>
        <dbReference type="EMBL" id="NYE71297.1"/>
    </source>
</evidence>
<dbReference type="AlphaFoldDB" id="A0A7Y9LB33"/>
<feature type="transmembrane region" description="Helical" evidence="1">
    <location>
        <begin position="76"/>
        <end position="99"/>
    </location>
</feature>
<comment type="caution">
    <text evidence="2">The sequence shown here is derived from an EMBL/GenBank/DDBJ whole genome shotgun (WGS) entry which is preliminary data.</text>
</comment>
<sequence>MARYQVPDPLRGLAALAIFVGFFLFLFGTPILFSPHEVDCDGQAMRPGQVCGPNALTGGGGDPYEVIVQENAIRRWIGYSGVVLVGWGALTLIIAAVLARRP</sequence>
<dbReference type="EMBL" id="JACCBU010000001">
    <property type="protein sequence ID" value="NYE71297.1"/>
    <property type="molecule type" value="Genomic_DNA"/>
</dbReference>
<proteinExistence type="predicted"/>
<reference evidence="2 3" key="1">
    <citation type="submission" date="2020-07" db="EMBL/GenBank/DDBJ databases">
        <title>Sequencing the genomes of 1000 actinobacteria strains.</title>
        <authorList>
            <person name="Klenk H.-P."/>
        </authorList>
    </citation>
    <scope>NUCLEOTIDE SEQUENCE [LARGE SCALE GENOMIC DNA]</scope>
    <source>
        <strain evidence="2 3">DSM 22083</strain>
    </source>
</reference>
<keyword evidence="1" id="KW-1133">Transmembrane helix</keyword>
<keyword evidence="3" id="KW-1185">Reference proteome</keyword>